<gene>
    <name evidence="1" type="ORF">MA16_Dca004361</name>
</gene>
<dbReference type="EMBL" id="KZ502877">
    <property type="protein sequence ID" value="PKU71519.1"/>
    <property type="molecule type" value="Genomic_DNA"/>
</dbReference>
<name>A0A2I0W781_9ASPA</name>
<sequence>MSHSSVMEEGLESFFSILEKVENPEIIHLPGEGNVPQIFFSLLEKISTSNMFLHHRESRVPRGFDFKASLPRELSRTHQGHIRSKGVACPKKPSGLSGIRTVGLVCCSILDSHHGSPKRRDVRGRQWLQENYVIPAQTLRPLLGWIFPCSPTSIGFSACSLLLTRLAEELKVHPIFSRILTSLFGGFLSPESNKWRAAEVDSPVQRKRKITYYRRLSGGQVSGGFPAVFDGLFPTKFSGGFPTAYRRLSDG</sequence>
<protein>
    <submittedName>
        <fullName evidence="1">Uncharacterized protein</fullName>
    </submittedName>
</protein>
<reference evidence="1 2" key="1">
    <citation type="journal article" date="2016" name="Sci. Rep.">
        <title>The Dendrobium catenatum Lindl. genome sequence provides insights into polysaccharide synthase, floral development and adaptive evolution.</title>
        <authorList>
            <person name="Zhang G.Q."/>
            <person name="Xu Q."/>
            <person name="Bian C."/>
            <person name="Tsai W.C."/>
            <person name="Yeh C.M."/>
            <person name="Liu K.W."/>
            <person name="Yoshida K."/>
            <person name="Zhang L.S."/>
            <person name="Chang S.B."/>
            <person name="Chen F."/>
            <person name="Shi Y."/>
            <person name="Su Y.Y."/>
            <person name="Zhang Y.Q."/>
            <person name="Chen L.J."/>
            <person name="Yin Y."/>
            <person name="Lin M."/>
            <person name="Huang H."/>
            <person name="Deng H."/>
            <person name="Wang Z.W."/>
            <person name="Zhu S.L."/>
            <person name="Zhao X."/>
            <person name="Deng C."/>
            <person name="Niu S.C."/>
            <person name="Huang J."/>
            <person name="Wang M."/>
            <person name="Liu G.H."/>
            <person name="Yang H.J."/>
            <person name="Xiao X.J."/>
            <person name="Hsiao Y.Y."/>
            <person name="Wu W.L."/>
            <person name="Chen Y.Y."/>
            <person name="Mitsuda N."/>
            <person name="Ohme-Takagi M."/>
            <person name="Luo Y.B."/>
            <person name="Van de Peer Y."/>
            <person name="Liu Z.J."/>
        </authorList>
    </citation>
    <scope>NUCLEOTIDE SEQUENCE [LARGE SCALE GENOMIC DNA]</scope>
    <source>
        <tissue evidence="1">The whole plant</tissue>
    </source>
</reference>
<dbReference type="AlphaFoldDB" id="A0A2I0W781"/>
<evidence type="ECO:0000313" key="2">
    <source>
        <dbReference type="Proteomes" id="UP000233837"/>
    </source>
</evidence>
<reference evidence="1 2" key="2">
    <citation type="journal article" date="2017" name="Nature">
        <title>The Apostasia genome and the evolution of orchids.</title>
        <authorList>
            <person name="Zhang G.Q."/>
            <person name="Liu K.W."/>
            <person name="Li Z."/>
            <person name="Lohaus R."/>
            <person name="Hsiao Y.Y."/>
            <person name="Niu S.C."/>
            <person name="Wang J.Y."/>
            <person name="Lin Y.C."/>
            <person name="Xu Q."/>
            <person name="Chen L.J."/>
            <person name="Yoshida K."/>
            <person name="Fujiwara S."/>
            <person name="Wang Z.W."/>
            <person name="Zhang Y.Q."/>
            <person name="Mitsuda N."/>
            <person name="Wang M."/>
            <person name="Liu G.H."/>
            <person name="Pecoraro L."/>
            <person name="Huang H.X."/>
            <person name="Xiao X.J."/>
            <person name="Lin M."/>
            <person name="Wu X.Y."/>
            <person name="Wu W.L."/>
            <person name="Chen Y.Y."/>
            <person name="Chang S.B."/>
            <person name="Sakamoto S."/>
            <person name="Ohme-Takagi M."/>
            <person name="Yagi M."/>
            <person name="Zeng S.J."/>
            <person name="Shen C.Y."/>
            <person name="Yeh C.M."/>
            <person name="Luo Y.B."/>
            <person name="Tsai W.C."/>
            <person name="Van de Peer Y."/>
            <person name="Liu Z.J."/>
        </authorList>
    </citation>
    <scope>NUCLEOTIDE SEQUENCE [LARGE SCALE GENOMIC DNA]</scope>
    <source>
        <tissue evidence="1">The whole plant</tissue>
    </source>
</reference>
<organism evidence="1 2">
    <name type="scientific">Dendrobium catenatum</name>
    <dbReference type="NCBI Taxonomy" id="906689"/>
    <lineage>
        <taxon>Eukaryota</taxon>
        <taxon>Viridiplantae</taxon>
        <taxon>Streptophyta</taxon>
        <taxon>Embryophyta</taxon>
        <taxon>Tracheophyta</taxon>
        <taxon>Spermatophyta</taxon>
        <taxon>Magnoliopsida</taxon>
        <taxon>Liliopsida</taxon>
        <taxon>Asparagales</taxon>
        <taxon>Orchidaceae</taxon>
        <taxon>Epidendroideae</taxon>
        <taxon>Malaxideae</taxon>
        <taxon>Dendrobiinae</taxon>
        <taxon>Dendrobium</taxon>
    </lineage>
</organism>
<accession>A0A2I0W781</accession>
<dbReference type="Proteomes" id="UP000233837">
    <property type="component" value="Unassembled WGS sequence"/>
</dbReference>
<proteinExistence type="predicted"/>
<keyword evidence="2" id="KW-1185">Reference proteome</keyword>
<evidence type="ECO:0000313" key="1">
    <source>
        <dbReference type="EMBL" id="PKU71519.1"/>
    </source>
</evidence>